<evidence type="ECO:0000313" key="2">
    <source>
        <dbReference type="EMBL" id="QJA95240.1"/>
    </source>
</evidence>
<proteinExistence type="predicted"/>
<dbReference type="EMBL" id="MT143298">
    <property type="protein sequence ID" value="QJA95240.1"/>
    <property type="molecule type" value="Genomic_DNA"/>
</dbReference>
<organism evidence="2">
    <name type="scientific">viral metagenome</name>
    <dbReference type="NCBI Taxonomy" id="1070528"/>
    <lineage>
        <taxon>unclassified sequences</taxon>
        <taxon>metagenomes</taxon>
        <taxon>organismal metagenomes</taxon>
    </lineage>
</organism>
<name>A0A6M3LK15_9ZZZZ</name>
<accession>A0A6M3LK15</accession>
<protein>
    <submittedName>
        <fullName evidence="2">Uncharacterized protein</fullName>
    </submittedName>
</protein>
<sequence>MKIINEETKKKIIKELLHVWDIIGGDCLRNLEECGENPVMSRNHVAEVVCDANFLESYMSKENEDAIKEFRKLKYGGPAWKKIINEAFLYKTYGW</sequence>
<dbReference type="AlphaFoldDB" id="A0A6M3LK15"/>
<gene>
    <name evidence="1" type="ORF">MM415A05164_0011</name>
    <name evidence="2" type="ORF">MM415B05519_0003</name>
</gene>
<reference evidence="2" key="1">
    <citation type="submission" date="2020-03" db="EMBL/GenBank/DDBJ databases">
        <title>The deep terrestrial virosphere.</title>
        <authorList>
            <person name="Holmfeldt K."/>
            <person name="Nilsson E."/>
            <person name="Simone D."/>
            <person name="Lopez-Fernandez M."/>
            <person name="Wu X."/>
            <person name="de Brujin I."/>
            <person name="Lundin D."/>
            <person name="Andersson A."/>
            <person name="Bertilsson S."/>
            <person name="Dopson M."/>
        </authorList>
    </citation>
    <scope>NUCLEOTIDE SEQUENCE</scope>
    <source>
        <strain evidence="1">MM415A05164</strain>
        <strain evidence="2">MM415B05519</strain>
    </source>
</reference>
<dbReference type="EMBL" id="MT141672">
    <property type="protein sequence ID" value="QJA69045.1"/>
    <property type="molecule type" value="Genomic_DNA"/>
</dbReference>
<evidence type="ECO:0000313" key="1">
    <source>
        <dbReference type="EMBL" id="QJA69045.1"/>
    </source>
</evidence>